<dbReference type="SMART" id="SM00460">
    <property type="entry name" value="TGc"/>
    <property type="match status" value="1"/>
</dbReference>
<evidence type="ECO:0000259" key="2">
    <source>
        <dbReference type="SMART" id="SM00460"/>
    </source>
</evidence>
<dbReference type="Proteomes" id="UP000798602">
    <property type="component" value="Unassembled WGS sequence"/>
</dbReference>
<keyword evidence="1" id="KW-0732">Signal</keyword>
<accession>A0ABW9Z525</accession>
<sequence length="329" mass="37999">MRRKMMRFLLLFIWVSFPMLAQDFVSVDQKISRYPKRFSSPEELAQKINQDFTDENQKARAVFSWIAFNIDYDVKAYFANSHQQPIKFSYKTQAERTAKLEEIRQKKIMAAFKSQKTLCHGYSLLFQEICRLVGLQAEVVTGKTKTSQHELGKYPAHSSHAWNVVKTNNKWKLIDVTWGAGTVNESKRLFVKRFNPGYFFSEPNVFISNHFPDDSQWVLANLTQEDFATSPLFFSEYFKSNIRFVGNNLGVISTQQPGTLSLQINNVQTTDVIDFVLNQNKTAQKYQHKINGNQSDFLIAVADNFNGYLTVFVNGKAFSAHKIIPRRRG</sequence>
<feature type="signal peptide" evidence="1">
    <location>
        <begin position="1"/>
        <end position="21"/>
    </location>
</feature>
<gene>
    <name evidence="3" type="ORF">GV828_01860</name>
</gene>
<organism evidence="3 4">
    <name type="scientific">Flavobacterium ichthyis</name>
    <dbReference type="NCBI Taxonomy" id="2698827"/>
    <lineage>
        <taxon>Bacteria</taxon>
        <taxon>Pseudomonadati</taxon>
        <taxon>Bacteroidota</taxon>
        <taxon>Flavobacteriia</taxon>
        <taxon>Flavobacteriales</taxon>
        <taxon>Flavobacteriaceae</taxon>
        <taxon>Flavobacterium</taxon>
    </lineage>
</organism>
<evidence type="ECO:0000313" key="3">
    <source>
        <dbReference type="EMBL" id="NBL63940.1"/>
    </source>
</evidence>
<evidence type="ECO:0000256" key="1">
    <source>
        <dbReference type="SAM" id="SignalP"/>
    </source>
</evidence>
<protein>
    <recommendedName>
        <fullName evidence="2">Transglutaminase-like domain-containing protein</fullName>
    </recommendedName>
</protein>
<dbReference type="SUPFAM" id="SSF54001">
    <property type="entry name" value="Cysteine proteinases"/>
    <property type="match status" value="1"/>
</dbReference>
<dbReference type="InterPro" id="IPR002931">
    <property type="entry name" value="Transglutaminase-like"/>
</dbReference>
<reference evidence="4" key="1">
    <citation type="submission" date="2020-01" db="EMBL/GenBank/DDBJ databases">
        <title>Sphingomonas sp. strain CSW-10.</title>
        <authorList>
            <person name="Chen W.-M."/>
        </authorList>
    </citation>
    <scope>NUCLEOTIDE SEQUENCE [LARGE SCALE GENOMIC DNA]</scope>
    <source>
        <strain evidence="4">NST-5</strain>
    </source>
</reference>
<dbReference type="EMBL" id="JAABLM010000002">
    <property type="protein sequence ID" value="NBL63940.1"/>
    <property type="molecule type" value="Genomic_DNA"/>
</dbReference>
<evidence type="ECO:0000313" key="4">
    <source>
        <dbReference type="Proteomes" id="UP000798602"/>
    </source>
</evidence>
<keyword evidence="4" id="KW-1185">Reference proteome</keyword>
<proteinExistence type="predicted"/>
<dbReference type="Pfam" id="PF01841">
    <property type="entry name" value="Transglut_core"/>
    <property type="match status" value="1"/>
</dbReference>
<name>A0ABW9Z525_9FLAO</name>
<dbReference type="Gene3D" id="3.10.620.30">
    <property type="match status" value="1"/>
</dbReference>
<dbReference type="PANTHER" id="PTHR46333:SF2">
    <property type="entry name" value="CYTOKINESIS PROTEIN 3"/>
    <property type="match status" value="1"/>
</dbReference>
<feature type="domain" description="Transglutaminase-like" evidence="2">
    <location>
        <begin position="111"/>
        <end position="178"/>
    </location>
</feature>
<comment type="caution">
    <text evidence="3">The sequence shown here is derived from an EMBL/GenBank/DDBJ whole genome shotgun (WGS) entry which is preliminary data.</text>
</comment>
<dbReference type="InterPro" id="IPR038765">
    <property type="entry name" value="Papain-like_cys_pep_sf"/>
</dbReference>
<dbReference type="PANTHER" id="PTHR46333">
    <property type="entry name" value="CYTOKINESIS PROTEIN 3"/>
    <property type="match status" value="1"/>
</dbReference>
<dbReference type="InterPro" id="IPR052557">
    <property type="entry name" value="CAP/Cytokinesis_protein"/>
</dbReference>
<feature type="chain" id="PRO_5046638930" description="Transglutaminase-like domain-containing protein" evidence="1">
    <location>
        <begin position="22"/>
        <end position="329"/>
    </location>
</feature>
<dbReference type="RefSeq" id="WP_166535768.1">
    <property type="nucleotide sequence ID" value="NZ_JAABLM010000002.1"/>
</dbReference>